<reference evidence="1 2" key="1">
    <citation type="submission" date="2018-06" db="EMBL/GenBank/DDBJ databases">
        <authorList>
            <consortium name="Pathogen Informatics"/>
            <person name="Doyle S."/>
        </authorList>
    </citation>
    <scope>NUCLEOTIDE SEQUENCE [LARGE SCALE GENOMIC DNA]</scope>
    <source>
        <strain evidence="1 2">NCTC4824</strain>
    </source>
</reference>
<organism evidence="1 2">
    <name type="scientific">Lederbergia lenta</name>
    <name type="common">Bacillus lentus</name>
    <dbReference type="NCBI Taxonomy" id="1467"/>
    <lineage>
        <taxon>Bacteria</taxon>
        <taxon>Bacillati</taxon>
        <taxon>Bacillota</taxon>
        <taxon>Bacilli</taxon>
        <taxon>Bacillales</taxon>
        <taxon>Bacillaceae</taxon>
        <taxon>Lederbergia</taxon>
    </lineage>
</organism>
<dbReference type="KEGG" id="blen:NCTC4824_02132"/>
<dbReference type="AlphaFoldDB" id="A0A2X4ZB27"/>
<keyword evidence="2" id="KW-1185">Reference proteome</keyword>
<dbReference type="InterPro" id="IPR025916">
    <property type="entry name" value="YdjO"/>
</dbReference>
<evidence type="ECO:0000313" key="1">
    <source>
        <dbReference type="EMBL" id="SQI57754.1"/>
    </source>
</evidence>
<dbReference type="STRING" id="1348624.GCA_001591545_01193"/>
<evidence type="ECO:0000313" key="2">
    <source>
        <dbReference type="Proteomes" id="UP000249134"/>
    </source>
</evidence>
<sequence length="60" mass="6957">MAYRRGPQEPIPEEETVVWSCTNEDCSCWMRDAFSTEEKTVCPICKSEMEKETRVLPVIS</sequence>
<dbReference type="RefSeq" id="WP_066138270.1">
    <property type="nucleotide sequence ID" value="NZ_CBCSGM010000001.1"/>
</dbReference>
<dbReference type="Proteomes" id="UP000249134">
    <property type="component" value="Chromosome 1"/>
</dbReference>
<protein>
    <submittedName>
        <fullName evidence="1">Cold shock protein</fullName>
    </submittedName>
</protein>
<proteinExistence type="predicted"/>
<dbReference type="EMBL" id="LS483476">
    <property type="protein sequence ID" value="SQI57754.1"/>
    <property type="molecule type" value="Genomic_DNA"/>
</dbReference>
<gene>
    <name evidence="1" type="ORF">NCTC4824_02132</name>
</gene>
<accession>A0A2X4ZB27</accession>
<dbReference type="Pfam" id="PF14169">
    <property type="entry name" value="YdjO"/>
    <property type="match status" value="1"/>
</dbReference>
<name>A0A2X4ZB27_LEDLE</name>